<dbReference type="PANTHER" id="PTHR46838:SF1">
    <property type="entry name" value="TUMOR NECROSIS FACTOR RECEPTOR SUPERFAMILY MEMBER 14"/>
    <property type="match status" value="1"/>
</dbReference>
<keyword evidence="5" id="KW-1185">Reference proteome</keyword>
<organism evidence="4 5">
    <name type="scientific">Hemibagrus guttatus</name>
    <dbReference type="NCBI Taxonomy" id="175788"/>
    <lineage>
        <taxon>Eukaryota</taxon>
        <taxon>Metazoa</taxon>
        <taxon>Chordata</taxon>
        <taxon>Craniata</taxon>
        <taxon>Vertebrata</taxon>
        <taxon>Euteleostomi</taxon>
        <taxon>Actinopterygii</taxon>
        <taxon>Neopterygii</taxon>
        <taxon>Teleostei</taxon>
        <taxon>Ostariophysi</taxon>
        <taxon>Siluriformes</taxon>
        <taxon>Bagridae</taxon>
        <taxon>Hemibagrus</taxon>
    </lineage>
</organism>
<dbReference type="GO" id="GO:0002720">
    <property type="term" value="P:positive regulation of cytokine production involved in immune response"/>
    <property type="evidence" value="ECO:0007669"/>
    <property type="project" value="TreeGrafter"/>
</dbReference>
<dbReference type="FunFam" id="2.10.50.10:FF:000007">
    <property type="entry name" value="TNF receptor superfamily member 14"/>
    <property type="match status" value="3"/>
</dbReference>
<dbReference type="PROSITE" id="PS50050">
    <property type="entry name" value="TNFR_NGFR_2"/>
    <property type="match status" value="3"/>
</dbReference>
<feature type="disulfide bond" evidence="1">
    <location>
        <begin position="118"/>
        <end position="133"/>
    </location>
</feature>
<dbReference type="PROSITE" id="PS00652">
    <property type="entry name" value="TNFR_NGFR_1"/>
    <property type="match status" value="3"/>
</dbReference>
<feature type="repeat" description="TNFR-Cys" evidence="1">
    <location>
        <begin position="553"/>
        <end position="595"/>
    </location>
</feature>
<dbReference type="GO" id="GO:0050830">
    <property type="term" value="P:defense response to Gram-positive bacterium"/>
    <property type="evidence" value="ECO:0007669"/>
    <property type="project" value="TreeGrafter"/>
</dbReference>
<feature type="transmembrane region" description="Helical" evidence="2">
    <location>
        <begin position="419"/>
        <end position="440"/>
    </location>
</feature>
<reference evidence="4" key="1">
    <citation type="submission" date="2023-06" db="EMBL/GenBank/DDBJ databases">
        <title>Male Hemibagrus guttatus genome.</title>
        <authorList>
            <person name="Bian C."/>
        </authorList>
    </citation>
    <scope>NUCLEOTIDE SEQUENCE</scope>
    <source>
        <strain evidence="4">Male_cb2023</strain>
        <tissue evidence="4">Muscle</tissue>
    </source>
</reference>
<dbReference type="GO" id="GO:0046642">
    <property type="term" value="P:negative regulation of alpha-beta T cell proliferation"/>
    <property type="evidence" value="ECO:0007669"/>
    <property type="project" value="TreeGrafter"/>
</dbReference>
<gene>
    <name evidence="4" type="ORF">QTP70_030963</name>
</gene>
<feature type="repeat" description="TNFR-Cys" evidence="1">
    <location>
        <begin position="287"/>
        <end position="329"/>
    </location>
</feature>
<evidence type="ECO:0000313" key="4">
    <source>
        <dbReference type="EMBL" id="KAK3540413.1"/>
    </source>
</evidence>
<dbReference type="Proteomes" id="UP001274896">
    <property type="component" value="Unassembled WGS sequence"/>
</dbReference>
<name>A0AAE0R349_9TELE</name>
<evidence type="ECO:0000256" key="1">
    <source>
        <dbReference type="PROSITE-ProRule" id="PRU00206"/>
    </source>
</evidence>
<evidence type="ECO:0000313" key="5">
    <source>
        <dbReference type="Proteomes" id="UP001274896"/>
    </source>
</evidence>
<evidence type="ECO:0000259" key="3">
    <source>
        <dbReference type="PROSITE" id="PS50050"/>
    </source>
</evidence>
<feature type="repeat" description="TNFR-Cys" evidence="1">
    <location>
        <begin position="117"/>
        <end position="159"/>
    </location>
</feature>
<dbReference type="PANTHER" id="PTHR46838">
    <property type="entry name" value="TUMOR NECROSIS FACTOR RECEPTOR SUPERFAMILY MEMBER 14"/>
    <property type="match status" value="1"/>
</dbReference>
<comment type="caution">
    <text evidence="4">The sequence shown here is derived from an EMBL/GenBank/DDBJ whole genome shotgun (WGS) entry which is preliminary data.</text>
</comment>
<dbReference type="GO" id="GO:2000406">
    <property type="term" value="P:positive regulation of T cell migration"/>
    <property type="evidence" value="ECO:0007669"/>
    <property type="project" value="TreeGrafter"/>
</dbReference>
<feature type="domain" description="TNFR-Cys" evidence="3">
    <location>
        <begin position="117"/>
        <end position="159"/>
    </location>
</feature>
<dbReference type="AlphaFoldDB" id="A0AAE0R349"/>
<dbReference type="SUPFAM" id="SSF57586">
    <property type="entry name" value="TNF receptor-like"/>
    <property type="match status" value="6"/>
</dbReference>
<dbReference type="EMBL" id="JAUCMX010000007">
    <property type="protein sequence ID" value="KAK3540413.1"/>
    <property type="molecule type" value="Genomic_DNA"/>
</dbReference>
<keyword evidence="1" id="KW-1015">Disulfide bond</keyword>
<feature type="disulfide bond" evidence="1">
    <location>
        <begin position="554"/>
        <end position="569"/>
    </location>
</feature>
<dbReference type="CDD" id="cd13405">
    <property type="entry name" value="TNFRSF14_teleost"/>
    <property type="match status" value="3"/>
</dbReference>
<comment type="caution">
    <text evidence="1">Lacks conserved residue(s) required for the propagation of feature annotation.</text>
</comment>
<sequence length="707" mass="77708">MQLKATVKETWASIPPQQCHKLITSMPCQIETEQFGDDPFLFQHDCTPVHKASTFRMVSSLNHAFIVIVFLFLNIELCVCACARAEYEINGECCPMCPSGSRVFRHCTEVSSTTCKQCVGSTYTDEPNGLPMCISCTVCEAGQGLRVKTACTQNSDTVCEPLEGFYCTDGYQGSCRYAVEHRKCSPGQHIKQKGTALKDTECAACADGTYSNGSLEMCKPHSNTFRMVSSLNHAFIVIIFLFLNTELCVCACARAEYEINGECCPMCPSGSRVFRHCTEVTSTTCKQCVGSTYTDEPNGLPMCISCTVCEAGQGLRVKTACTQNSDTVCEPLEGFYCTDGYRGGCRYAVEHRKCSPGEYIKQKGTALKDTECAACADGTYSNGSLEMCKPHSKCEDLGLIEIKPETNSLDAECGKKPPVALIAGVLTTVLAVAGALFFVIRCRCTHREWMHVPLITLVMWLLQLKMTVKNNFVTHRKMSSHKHCGYDVNTFRMVSSLNHAFIINSVLLLNIELCICACARAEYEINGECCPMCPSGSRVFRHCTEVTSTTCKQCVDSTYTDEPNGLLSCISCTVCDAGQGLRVKTACTWTSDTVCEPLEGFYCTDGYRGGCRYAVEHRKCSPGQYIKQKGTALKDTECAVCVDGTYSNGSLHICKQHSKRKKNMSPKHRMEMCAFNHTGHVASPVEDARGKHFRDPHEIPCTGSGVT</sequence>
<feature type="domain" description="TNFR-Cys" evidence="3">
    <location>
        <begin position="553"/>
        <end position="595"/>
    </location>
</feature>
<feature type="domain" description="TNFR-Cys" evidence="3">
    <location>
        <begin position="287"/>
        <end position="329"/>
    </location>
</feature>
<dbReference type="GO" id="GO:0009897">
    <property type="term" value="C:external side of plasma membrane"/>
    <property type="evidence" value="ECO:0007669"/>
    <property type="project" value="TreeGrafter"/>
</dbReference>
<dbReference type="GO" id="GO:0050829">
    <property type="term" value="P:defense response to Gram-negative bacterium"/>
    <property type="evidence" value="ECO:0007669"/>
    <property type="project" value="TreeGrafter"/>
</dbReference>
<dbReference type="SMART" id="SM00208">
    <property type="entry name" value="TNFR"/>
    <property type="match status" value="10"/>
</dbReference>
<keyword evidence="2" id="KW-0812">Transmembrane</keyword>
<keyword evidence="2" id="KW-1133">Transmembrane helix</keyword>
<dbReference type="InterPro" id="IPR001368">
    <property type="entry name" value="TNFR/NGFR_Cys_rich_reg"/>
</dbReference>
<feature type="disulfide bond" evidence="1">
    <location>
        <begin position="288"/>
        <end position="303"/>
    </location>
</feature>
<keyword evidence="2" id="KW-0472">Membrane</keyword>
<evidence type="ECO:0000256" key="2">
    <source>
        <dbReference type="SAM" id="Phobius"/>
    </source>
</evidence>
<proteinExistence type="predicted"/>
<protein>
    <recommendedName>
        <fullName evidence="3">TNFR-Cys domain-containing protein</fullName>
    </recommendedName>
</protein>
<accession>A0AAE0R349</accession>
<dbReference type="Pfam" id="PF00020">
    <property type="entry name" value="TNFR_c6"/>
    <property type="match status" value="4"/>
</dbReference>
<dbReference type="Gene3D" id="2.10.50.10">
    <property type="entry name" value="Tumor Necrosis Factor Receptor, subunit A, domain 2"/>
    <property type="match status" value="9"/>
</dbReference>